<keyword evidence="2" id="KW-1185">Reference proteome</keyword>
<protein>
    <submittedName>
        <fullName evidence="1">Uncharacterized protein</fullName>
    </submittedName>
</protein>
<evidence type="ECO:0000313" key="1">
    <source>
        <dbReference type="EMBL" id="MCQ8834837.1"/>
    </source>
</evidence>
<dbReference type="Proteomes" id="UP001142400">
    <property type="component" value="Unassembled WGS sequence"/>
</dbReference>
<dbReference type="Pfam" id="PF13558">
    <property type="entry name" value="SbcC_Walker_B"/>
    <property type="match status" value="1"/>
</dbReference>
<dbReference type="SUPFAM" id="SSF52540">
    <property type="entry name" value="P-loop containing nucleoside triphosphate hydrolases"/>
    <property type="match status" value="1"/>
</dbReference>
<dbReference type="InterPro" id="IPR027417">
    <property type="entry name" value="P-loop_NTPase"/>
</dbReference>
<reference evidence="1" key="1">
    <citation type="submission" date="2022-06" db="EMBL/GenBank/DDBJ databases">
        <title>WGS of actinobacteria.</title>
        <authorList>
            <person name="Thawai C."/>
        </authorList>
    </citation>
    <scope>NUCLEOTIDE SEQUENCE</scope>
    <source>
        <strain evidence="1">DSM 42010</strain>
    </source>
</reference>
<dbReference type="Gene3D" id="3.40.50.300">
    <property type="entry name" value="P-loop containing nucleotide triphosphate hydrolases"/>
    <property type="match status" value="1"/>
</dbReference>
<organism evidence="1 2">
    <name type="scientific">Streptomyces malaysiensis subsp. samsunensis</name>
    <dbReference type="NCBI Taxonomy" id="459658"/>
    <lineage>
        <taxon>Bacteria</taxon>
        <taxon>Bacillati</taxon>
        <taxon>Actinomycetota</taxon>
        <taxon>Actinomycetes</taxon>
        <taxon>Kitasatosporales</taxon>
        <taxon>Streptomycetaceae</taxon>
        <taxon>Streptomyces</taxon>
        <taxon>Streptomyces violaceusniger group</taxon>
    </lineage>
</organism>
<evidence type="ECO:0000313" key="2">
    <source>
        <dbReference type="Proteomes" id="UP001142400"/>
    </source>
</evidence>
<dbReference type="AlphaFoldDB" id="A0A9X2RY13"/>
<proteinExistence type="predicted"/>
<sequence>MDEKAGEPWADRVAHTFDYRAWHDWEISLTHASFGDGSTEKFRKVTARSNPLESLSTGERRLATMLPLLAAAWSMYSGEGFRGPRLLSVDEIDAAFDEPNLRQVLALLRSWDFDVLATAPFMTPMIKQEAGQVMVHQVVTAGRHRVTVPWLWQGHGEPQPLTLDLALDHARREEHT</sequence>
<accession>A0A9X2RY13</accession>
<gene>
    <name evidence="1" type="ORF">NQU54_38705</name>
</gene>
<dbReference type="EMBL" id="JANIIC010000064">
    <property type="protein sequence ID" value="MCQ8834837.1"/>
    <property type="molecule type" value="Genomic_DNA"/>
</dbReference>
<name>A0A9X2RY13_STRMQ</name>
<comment type="caution">
    <text evidence="1">The sequence shown here is derived from an EMBL/GenBank/DDBJ whole genome shotgun (WGS) entry which is preliminary data.</text>
</comment>